<protein>
    <submittedName>
        <fullName evidence="8">24186_t:CDS:1</fullName>
    </submittedName>
</protein>
<dbReference type="InterPro" id="IPR013761">
    <property type="entry name" value="SAM/pointed_sf"/>
</dbReference>
<dbReference type="GO" id="GO:0005524">
    <property type="term" value="F:ATP binding"/>
    <property type="evidence" value="ECO:0007669"/>
    <property type="project" value="InterPro"/>
</dbReference>
<keyword evidence="2" id="KW-0808">Transferase</keyword>
<dbReference type="Pfam" id="PF07714">
    <property type="entry name" value="PK_Tyr_Ser-Thr"/>
    <property type="match status" value="1"/>
</dbReference>
<dbReference type="SUPFAM" id="SSF56112">
    <property type="entry name" value="Protein kinase-like (PK-like)"/>
    <property type="match status" value="2"/>
</dbReference>
<dbReference type="PANTHER" id="PTHR44329">
    <property type="entry name" value="SERINE/THREONINE-PROTEIN KINASE TNNI3K-RELATED"/>
    <property type="match status" value="1"/>
</dbReference>
<accession>A0A9N9B5A3</accession>
<keyword evidence="1" id="KW-0723">Serine/threonine-protein kinase</keyword>
<dbReference type="InterPro" id="IPR011009">
    <property type="entry name" value="Kinase-like_dom_sf"/>
</dbReference>
<reference evidence="8" key="1">
    <citation type="submission" date="2021-06" db="EMBL/GenBank/DDBJ databases">
        <authorList>
            <person name="Kallberg Y."/>
            <person name="Tangrot J."/>
            <person name="Rosling A."/>
        </authorList>
    </citation>
    <scope>NUCLEOTIDE SEQUENCE</scope>
    <source>
        <strain evidence="8">MA453B</strain>
    </source>
</reference>
<evidence type="ECO:0000259" key="6">
    <source>
        <dbReference type="PROSITE" id="PS50011"/>
    </source>
</evidence>
<evidence type="ECO:0000313" key="9">
    <source>
        <dbReference type="Proteomes" id="UP000789405"/>
    </source>
</evidence>
<evidence type="ECO:0000256" key="2">
    <source>
        <dbReference type="ARBA" id="ARBA00022679"/>
    </source>
</evidence>
<keyword evidence="3" id="KW-0547">Nucleotide-binding</keyword>
<dbReference type="Gene3D" id="1.10.510.10">
    <property type="entry name" value="Transferase(Phosphotransferase) domain 1"/>
    <property type="match status" value="2"/>
</dbReference>
<gene>
    <name evidence="8" type="ORF">DERYTH_LOCUS5485</name>
</gene>
<dbReference type="GO" id="GO:0004674">
    <property type="term" value="F:protein serine/threonine kinase activity"/>
    <property type="evidence" value="ECO:0007669"/>
    <property type="project" value="TreeGrafter"/>
</dbReference>
<feature type="domain" description="SAM" evidence="7">
    <location>
        <begin position="574"/>
        <end position="638"/>
    </location>
</feature>
<evidence type="ECO:0000256" key="4">
    <source>
        <dbReference type="ARBA" id="ARBA00022777"/>
    </source>
</evidence>
<keyword evidence="5" id="KW-0067">ATP-binding</keyword>
<dbReference type="InterPro" id="IPR000719">
    <property type="entry name" value="Prot_kinase_dom"/>
</dbReference>
<dbReference type="Pfam" id="PF00069">
    <property type="entry name" value="Pkinase"/>
    <property type="match status" value="1"/>
</dbReference>
<evidence type="ECO:0000256" key="3">
    <source>
        <dbReference type="ARBA" id="ARBA00022741"/>
    </source>
</evidence>
<dbReference type="AlphaFoldDB" id="A0A9N9B5A3"/>
<feature type="domain" description="Protein kinase" evidence="6">
    <location>
        <begin position="302"/>
        <end position="579"/>
    </location>
</feature>
<evidence type="ECO:0000313" key="8">
    <source>
        <dbReference type="EMBL" id="CAG8555619.1"/>
    </source>
</evidence>
<dbReference type="PANTHER" id="PTHR44329:SF288">
    <property type="entry name" value="MITOGEN-ACTIVATED PROTEIN KINASE KINASE KINASE 20"/>
    <property type="match status" value="1"/>
</dbReference>
<dbReference type="EMBL" id="CAJVPY010002295">
    <property type="protein sequence ID" value="CAG8555619.1"/>
    <property type="molecule type" value="Genomic_DNA"/>
</dbReference>
<organism evidence="8 9">
    <name type="scientific">Dentiscutata erythropus</name>
    <dbReference type="NCBI Taxonomy" id="1348616"/>
    <lineage>
        <taxon>Eukaryota</taxon>
        <taxon>Fungi</taxon>
        <taxon>Fungi incertae sedis</taxon>
        <taxon>Mucoromycota</taxon>
        <taxon>Glomeromycotina</taxon>
        <taxon>Glomeromycetes</taxon>
        <taxon>Diversisporales</taxon>
        <taxon>Gigasporaceae</taxon>
        <taxon>Dentiscutata</taxon>
    </lineage>
</organism>
<dbReference type="InterPro" id="IPR051681">
    <property type="entry name" value="Ser/Thr_Kinases-Pseudokinases"/>
</dbReference>
<evidence type="ECO:0000256" key="5">
    <source>
        <dbReference type="ARBA" id="ARBA00022840"/>
    </source>
</evidence>
<feature type="domain" description="Protein kinase" evidence="6">
    <location>
        <begin position="12"/>
        <end position="287"/>
    </location>
</feature>
<proteinExistence type="predicted"/>
<dbReference type="OrthoDB" id="10261027at2759"/>
<keyword evidence="4" id="KW-0418">Kinase</keyword>
<dbReference type="PROSITE" id="PS50011">
    <property type="entry name" value="PROTEIN_KINASE_DOM"/>
    <property type="match status" value="2"/>
</dbReference>
<sequence length="638" mass="73986">MESTAKEIISKFNLEELFPKDNCPKCNKDKNSWNEEKSEWNREDSTEVAVKIFKTAINLSSEFLREVKINLEFRFSGFVTRIYGLTRHPDTGSYAIVLQFQQYGDLKKYFLKKIENLNWFELNNILKDICDGLSVIHKENYCHMDFHTGNILFGIDGVRLSDFGHSRPVNESPMVDKRPTIPLYTPDCYVTLMRQCWQPVPENRPKAEELFFMFAGWCNVLLSASIVNKNKYAEALGFKKELEIEWIRRLYNLKESPQMSSQLHFIYRKSKSHSSEKDESGVKEKWFEAQVKNLEIPYKEFKISSEPLGGSGCGELRLATWENCKDQVVIKKVQRDAEDSEECRKHFIYELYLHDLVKTADNVIKVFGFTKEKDEYEKESHLIVMEFANCGSLENYIEDPIIFNRLSWLDKIQLTLGIAEGLKCLHDKNIIHRDLHPGNVLIHDGTPKIADFGAGKQMGLTTSHRNGKMGAVCFREPKCHGCDDKPKYQMQKSSDIYSLGVIIWQISSGRAPFETIKDKIPKEELSERIAVGGEREKKVEGTPDRYVYLYEDCWKLEPENRPNIAQYIPVLIPTLHEFLSELDRVHNGNGAYLMLEEKFTQEEITVSMIKQLTDVDLEKLGVNKMGWRKNIQHAASKY</sequence>
<dbReference type="PROSITE" id="PS50105">
    <property type="entry name" value="SAM_DOMAIN"/>
    <property type="match status" value="1"/>
</dbReference>
<keyword evidence="9" id="KW-1185">Reference proteome</keyword>
<dbReference type="Proteomes" id="UP000789405">
    <property type="component" value="Unassembled WGS sequence"/>
</dbReference>
<evidence type="ECO:0000259" key="7">
    <source>
        <dbReference type="PROSITE" id="PS50105"/>
    </source>
</evidence>
<dbReference type="CDD" id="cd00180">
    <property type="entry name" value="PKc"/>
    <property type="match status" value="1"/>
</dbReference>
<dbReference type="SUPFAM" id="SSF47769">
    <property type="entry name" value="SAM/Pointed domain"/>
    <property type="match status" value="1"/>
</dbReference>
<dbReference type="Gene3D" id="1.10.150.50">
    <property type="entry name" value="Transcription Factor, Ets-1"/>
    <property type="match status" value="1"/>
</dbReference>
<comment type="caution">
    <text evidence="8">The sequence shown here is derived from an EMBL/GenBank/DDBJ whole genome shotgun (WGS) entry which is preliminary data.</text>
</comment>
<evidence type="ECO:0000256" key="1">
    <source>
        <dbReference type="ARBA" id="ARBA00022527"/>
    </source>
</evidence>
<dbReference type="InterPro" id="IPR001660">
    <property type="entry name" value="SAM"/>
</dbReference>
<name>A0A9N9B5A3_9GLOM</name>
<dbReference type="Pfam" id="PF00536">
    <property type="entry name" value="SAM_1"/>
    <property type="match status" value="1"/>
</dbReference>
<dbReference type="InterPro" id="IPR001245">
    <property type="entry name" value="Ser-Thr/Tyr_kinase_cat_dom"/>
</dbReference>